<dbReference type="SUPFAM" id="SSF52540">
    <property type="entry name" value="P-loop containing nucleoside triphosphate hydrolases"/>
    <property type="match status" value="1"/>
</dbReference>
<name>A0A2J1DTR4_9CHLR</name>
<dbReference type="InterPro" id="IPR027417">
    <property type="entry name" value="P-loop_NTPase"/>
</dbReference>
<protein>
    <submittedName>
        <fullName evidence="1">Single-stranded DNA-binding protein</fullName>
    </submittedName>
</protein>
<dbReference type="GO" id="GO:0003677">
    <property type="term" value="F:DNA binding"/>
    <property type="evidence" value="ECO:0007669"/>
    <property type="project" value="UniProtKB-KW"/>
</dbReference>
<evidence type="ECO:0000313" key="2">
    <source>
        <dbReference type="Proteomes" id="UP000233649"/>
    </source>
</evidence>
<dbReference type="Gene3D" id="3.40.50.300">
    <property type="entry name" value="P-loop containing nucleotide triphosphate hydrolases"/>
    <property type="match status" value="1"/>
</dbReference>
<dbReference type="EMBL" id="PHFD01000324">
    <property type="protein sequence ID" value="PKH45536.1"/>
    <property type="molecule type" value="Genomic_DNA"/>
</dbReference>
<dbReference type="PANTHER" id="PTHR20953:SF3">
    <property type="entry name" value="P-LOOP CONTAINING NUCLEOSIDE TRIPHOSPHATE HYDROLASES SUPERFAMILY PROTEIN"/>
    <property type="match status" value="1"/>
</dbReference>
<dbReference type="AlphaFoldDB" id="A0A2J1DTR4"/>
<dbReference type="Proteomes" id="UP000233649">
    <property type="component" value="Unassembled WGS sequence"/>
</dbReference>
<comment type="caution">
    <text evidence="1">The sequence shown here is derived from an EMBL/GenBank/DDBJ whole genome shotgun (WGS) entry which is preliminary data.</text>
</comment>
<gene>
    <name evidence="1" type="ORF">CVH13_01480</name>
</gene>
<proteinExistence type="predicted"/>
<accession>A0A2J1DTR4</accession>
<organism evidence="1 2">
    <name type="scientific">Dehalococcoides mccartyi</name>
    <dbReference type="NCBI Taxonomy" id="61435"/>
    <lineage>
        <taxon>Bacteria</taxon>
        <taxon>Bacillati</taxon>
        <taxon>Chloroflexota</taxon>
        <taxon>Dehalococcoidia</taxon>
        <taxon>Dehalococcoidales</taxon>
        <taxon>Dehalococcoidaceae</taxon>
        <taxon>Dehalococcoides</taxon>
    </lineage>
</organism>
<sequence length="194" mass="21545">MPELLTDDLNALLEVLPPHIRQPLTDPANRENLIEIVMDLGRTPEARFPDREIILSERDVTQEDIDYVSSRIGDFGDDNRAGIERTLHRISAIRNRKGKIVGLTLRVGRAVFGTIKIIQDLIKSDQSVLMLGRPGVGKTTMLREVARVLAGDLKKRVVIVDTSNEIAGDGDIPHPAIGHARACRYAHRICSMLS</sequence>
<evidence type="ECO:0000313" key="1">
    <source>
        <dbReference type="EMBL" id="PKH45536.1"/>
    </source>
</evidence>
<keyword evidence="1" id="KW-0238">DNA-binding</keyword>
<reference evidence="1 2" key="1">
    <citation type="journal article" date="2017" name="FEMS Microbiol. Ecol.">
        <title>Reconstructed genomes of novel Dehalococcoides mccartyi strains from 1,2,3,4-tetrachlorodibenzo-p-dioxin-dechlorinating enrichment cultures reveal divergent reductive dehalogenase gene profiles.</title>
        <authorList>
            <person name="Dam H.T."/>
            <person name="Vollmers J."/>
            <person name="Kaster A.K."/>
            <person name="Haggblom M.M."/>
        </authorList>
    </citation>
    <scope>NUCLEOTIDE SEQUENCE [LARGE SCALE GENOMIC DNA]</scope>
    <source>
        <strain evidence="1 2">H1-3-2.001</strain>
    </source>
</reference>
<dbReference type="PANTHER" id="PTHR20953">
    <property type="entry name" value="KINASE-RELATED"/>
    <property type="match status" value="1"/>
</dbReference>